<reference evidence="1" key="1">
    <citation type="journal article" date="2014" name="Front. Microbiol.">
        <title>High frequency of phylogenetically diverse reductive dehalogenase-homologous genes in deep subseafloor sedimentary metagenomes.</title>
        <authorList>
            <person name="Kawai M."/>
            <person name="Futagami T."/>
            <person name="Toyoda A."/>
            <person name="Takaki Y."/>
            <person name="Nishi S."/>
            <person name="Hori S."/>
            <person name="Arai W."/>
            <person name="Tsubouchi T."/>
            <person name="Morono Y."/>
            <person name="Uchiyama I."/>
            <person name="Ito T."/>
            <person name="Fujiyama A."/>
            <person name="Inagaki F."/>
            <person name="Takami H."/>
        </authorList>
    </citation>
    <scope>NUCLEOTIDE SEQUENCE</scope>
    <source>
        <strain evidence="1">Expedition CK06-06</strain>
    </source>
</reference>
<accession>X1E515</accession>
<dbReference type="Gene3D" id="2.40.160.60">
    <property type="entry name" value="Outer membrane protein transport protein (OMPP1/FadL/TodX)"/>
    <property type="match status" value="1"/>
</dbReference>
<dbReference type="AlphaFoldDB" id="X1E515"/>
<organism evidence="1">
    <name type="scientific">marine sediment metagenome</name>
    <dbReference type="NCBI Taxonomy" id="412755"/>
    <lineage>
        <taxon>unclassified sequences</taxon>
        <taxon>metagenomes</taxon>
        <taxon>ecological metagenomes</taxon>
    </lineage>
</organism>
<evidence type="ECO:0000313" key="1">
    <source>
        <dbReference type="EMBL" id="GAH15455.1"/>
    </source>
</evidence>
<feature type="non-terminal residue" evidence="1">
    <location>
        <position position="1"/>
    </location>
</feature>
<protein>
    <submittedName>
        <fullName evidence="1">Uncharacterized protein</fullName>
    </submittedName>
</protein>
<sequence>TTSFGVDIGATYKINDQFTVALAVIDINSKYKWDTSPVYDRGVITEDKFPNLRKLGVSYLNKEIGLLASLEYENSSAETNILRAGVEYNIYESLYLRGGIDQFNLSNTDWPIKPSLGFSFYKSFGNFKVGVDYAFVIEQYSSNDRHIIGLTFNF</sequence>
<proteinExistence type="predicted"/>
<name>X1E515_9ZZZZ</name>
<comment type="caution">
    <text evidence="1">The sequence shown here is derived from an EMBL/GenBank/DDBJ whole genome shotgun (WGS) entry which is preliminary data.</text>
</comment>
<dbReference type="SUPFAM" id="SSF56935">
    <property type="entry name" value="Porins"/>
    <property type="match status" value="1"/>
</dbReference>
<dbReference type="EMBL" id="BART01036889">
    <property type="protein sequence ID" value="GAH15455.1"/>
    <property type="molecule type" value="Genomic_DNA"/>
</dbReference>
<gene>
    <name evidence="1" type="ORF">S01H4_61999</name>
</gene>